<dbReference type="Proteomes" id="UP000029120">
    <property type="component" value="Chromosome 6"/>
</dbReference>
<evidence type="ECO:0000313" key="1">
    <source>
        <dbReference type="EMBL" id="KFK30659.1"/>
    </source>
</evidence>
<protein>
    <submittedName>
        <fullName evidence="1">Uncharacterized protein</fullName>
    </submittedName>
</protein>
<proteinExistence type="predicted"/>
<gene>
    <name evidence="1" type="ordered locus">AALP_Aa6g010700</name>
</gene>
<reference evidence="2" key="1">
    <citation type="journal article" date="2015" name="Nat. Plants">
        <title>Genome expansion of Arabis alpina linked with retrotransposition and reduced symmetric DNA methylation.</title>
        <authorList>
            <person name="Willing E.M."/>
            <person name="Rawat V."/>
            <person name="Mandakova T."/>
            <person name="Maumus F."/>
            <person name="James G.V."/>
            <person name="Nordstroem K.J."/>
            <person name="Becker C."/>
            <person name="Warthmann N."/>
            <person name="Chica C."/>
            <person name="Szarzynska B."/>
            <person name="Zytnicki M."/>
            <person name="Albani M.C."/>
            <person name="Kiefer C."/>
            <person name="Bergonzi S."/>
            <person name="Castaings L."/>
            <person name="Mateos J.L."/>
            <person name="Berns M.C."/>
            <person name="Bujdoso N."/>
            <person name="Piofczyk T."/>
            <person name="de Lorenzo L."/>
            <person name="Barrero-Sicilia C."/>
            <person name="Mateos I."/>
            <person name="Piednoel M."/>
            <person name="Hagmann J."/>
            <person name="Chen-Min-Tao R."/>
            <person name="Iglesias-Fernandez R."/>
            <person name="Schuster S.C."/>
            <person name="Alonso-Blanco C."/>
            <person name="Roudier F."/>
            <person name="Carbonero P."/>
            <person name="Paz-Ares J."/>
            <person name="Davis S.J."/>
            <person name="Pecinka A."/>
            <person name="Quesneville H."/>
            <person name="Colot V."/>
            <person name="Lysak M.A."/>
            <person name="Weigel D."/>
            <person name="Coupland G."/>
            <person name="Schneeberger K."/>
        </authorList>
    </citation>
    <scope>NUCLEOTIDE SEQUENCE [LARGE SCALE GENOMIC DNA]</scope>
    <source>
        <strain evidence="2">cv. Pajares</strain>
    </source>
</reference>
<accession>A0A087GLA7</accession>
<dbReference type="AlphaFoldDB" id="A0A087GLA7"/>
<keyword evidence="2" id="KW-1185">Reference proteome</keyword>
<sequence length="111" mass="12272">MMAYSLIPMFVLPPFSSAPTNQSTRHIIIVYRRWISGLDSVLTYLCLLNARLDQSSSLRFTLDLMCRWLGSAVDEIGSSILAVLALIPSTVETTPYIRVNYSSISVAGLNS</sequence>
<organism evidence="1 2">
    <name type="scientific">Arabis alpina</name>
    <name type="common">Alpine rock-cress</name>
    <dbReference type="NCBI Taxonomy" id="50452"/>
    <lineage>
        <taxon>Eukaryota</taxon>
        <taxon>Viridiplantae</taxon>
        <taxon>Streptophyta</taxon>
        <taxon>Embryophyta</taxon>
        <taxon>Tracheophyta</taxon>
        <taxon>Spermatophyta</taxon>
        <taxon>Magnoliopsida</taxon>
        <taxon>eudicotyledons</taxon>
        <taxon>Gunneridae</taxon>
        <taxon>Pentapetalae</taxon>
        <taxon>rosids</taxon>
        <taxon>malvids</taxon>
        <taxon>Brassicales</taxon>
        <taxon>Brassicaceae</taxon>
        <taxon>Arabideae</taxon>
        <taxon>Arabis</taxon>
    </lineage>
</organism>
<evidence type="ECO:0000313" key="2">
    <source>
        <dbReference type="Proteomes" id="UP000029120"/>
    </source>
</evidence>
<dbReference type="EMBL" id="CM002874">
    <property type="protein sequence ID" value="KFK30659.1"/>
    <property type="molecule type" value="Genomic_DNA"/>
</dbReference>
<name>A0A087GLA7_ARAAL</name>
<dbReference type="Gramene" id="KFK30659">
    <property type="protein sequence ID" value="KFK30659"/>
    <property type="gene ID" value="AALP_AA6G010700"/>
</dbReference>